<dbReference type="EMBL" id="CP090032">
    <property type="protein sequence ID" value="UPK92455.1"/>
    <property type="molecule type" value="Genomic_DNA"/>
</dbReference>
<accession>A0ACD3YU84</accession>
<name>A0ACD3YU84_FUSSC</name>
<evidence type="ECO:0000313" key="1">
    <source>
        <dbReference type="EMBL" id="UPK92455.1"/>
    </source>
</evidence>
<organism evidence="1 2">
    <name type="scientific">Fusarium solani subsp. cucurbitae</name>
    <name type="common">Neocosmosporum cucurbitae</name>
    <dbReference type="NCBI Taxonomy" id="2747967"/>
    <lineage>
        <taxon>Eukaryota</taxon>
        <taxon>Fungi</taxon>
        <taxon>Dikarya</taxon>
        <taxon>Ascomycota</taxon>
        <taxon>Pezizomycotina</taxon>
        <taxon>Sordariomycetes</taxon>
        <taxon>Hypocreomycetidae</taxon>
        <taxon>Hypocreales</taxon>
        <taxon>Nectriaceae</taxon>
        <taxon>Fusarium</taxon>
        <taxon>Fusarium solani species complex</taxon>
    </lineage>
</organism>
<keyword evidence="2" id="KW-1185">Reference proteome</keyword>
<protein>
    <submittedName>
        <fullName evidence="1">Uncharacterized protein</fullName>
    </submittedName>
</protein>
<reference evidence="1" key="1">
    <citation type="submission" date="2021-11" db="EMBL/GenBank/DDBJ databases">
        <title>Fusarium solani-melongenae Genome sequencing and assembly.</title>
        <authorList>
            <person name="Xie S."/>
            <person name="Huang L."/>
            <person name="Zhang X."/>
        </authorList>
    </citation>
    <scope>NUCLEOTIDE SEQUENCE</scope>
    <source>
        <strain evidence="1">CRI 24-3</strain>
    </source>
</reference>
<evidence type="ECO:0000313" key="2">
    <source>
        <dbReference type="Proteomes" id="UP000830768"/>
    </source>
</evidence>
<gene>
    <name evidence="1" type="ORF">LCI18_003390</name>
</gene>
<dbReference type="Proteomes" id="UP000830768">
    <property type="component" value="Chromosome 3"/>
</dbReference>
<sequence length="214" mass="24545">MEDQNEPDALATGYFKDHNGISHYFTVLPYQDLFLFQLKDPAKIDLEQLPGEIPLGASIWKFHGLLNIALEFKPEWGLQLGSRNNTYKILPIIDTFARMAMALGASSCIWLVDYNIRRKQVLAGEEASTSNKTLYARDQRLVEVVPEEWEHVDEAEIREDASNGFFGNSCSSITFVDDVNRVALYRSHSQRNSWDTLHEYPCQIRLLGWDNTKT</sequence>
<proteinExistence type="predicted"/>